<dbReference type="GO" id="GO:0030246">
    <property type="term" value="F:carbohydrate binding"/>
    <property type="evidence" value="ECO:0007669"/>
    <property type="project" value="InterPro"/>
</dbReference>
<dbReference type="InterPro" id="IPR006664">
    <property type="entry name" value="OMP_bac"/>
</dbReference>
<dbReference type="GO" id="GO:0009279">
    <property type="term" value="C:cell outer membrane"/>
    <property type="evidence" value="ECO:0007669"/>
    <property type="project" value="UniProtKB-SubCell"/>
</dbReference>
<dbReference type="PRINTS" id="PR01021">
    <property type="entry name" value="OMPADOMAIN"/>
</dbReference>
<dbReference type="InterPro" id="IPR013784">
    <property type="entry name" value="Carb-bd-like_fold"/>
</dbReference>
<dbReference type="Gene3D" id="2.60.40.1120">
    <property type="entry name" value="Carboxypeptidase-like, regulatory domain"/>
    <property type="match status" value="2"/>
</dbReference>
<dbReference type="InterPro" id="IPR050330">
    <property type="entry name" value="Bact_OuterMem_StrucFunc"/>
</dbReference>
<dbReference type="Proteomes" id="UP000315525">
    <property type="component" value="Unassembled WGS sequence"/>
</dbReference>
<reference evidence="6 7" key="1">
    <citation type="submission" date="2019-03" db="EMBL/GenBank/DDBJ databases">
        <title>Metabolic potential of uncultured bacteria and archaea associated with petroleum seepage in deep-sea sediments.</title>
        <authorList>
            <person name="Dong X."/>
            <person name="Hubert C."/>
        </authorList>
    </citation>
    <scope>NUCLEOTIDE SEQUENCE [LARGE SCALE GENOMIC DNA]</scope>
    <source>
        <strain evidence="6">E44_bin18</strain>
    </source>
</reference>
<dbReference type="PANTHER" id="PTHR30329:SF21">
    <property type="entry name" value="LIPOPROTEIN YIAD-RELATED"/>
    <property type="match status" value="1"/>
</dbReference>
<keyword evidence="3" id="KW-0998">Cell outer membrane</keyword>
<evidence type="ECO:0000313" key="6">
    <source>
        <dbReference type="EMBL" id="TET44538.1"/>
    </source>
</evidence>
<dbReference type="InterPro" id="IPR036737">
    <property type="entry name" value="OmpA-like_sf"/>
</dbReference>
<evidence type="ECO:0000313" key="7">
    <source>
        <dbReference type="Proteomes" id="UP000315525"/>
    </source>
</evidence>
<evidence type="ECO:0000256" key="3">
    <source>
        <dbReference type="ARBA" id="ARBA00023237"/>
    </source>
</evidence>
<dbReference type="AlphaFoldDB" id="A0A523UPR9"/>
<dbReference type="InterPro" id="IPR006665">
    <property type="entry name" value="OmpA-like"/>
</dbReference>
<dbReference type="PROSITE" id="PS01068">
    <property type="entry name" value="OMPA_1"/>
    <property type="match status" value="1"/>
</dbReference>
<dbReference type="PANTHER" id="PTHR30329">
    <property type="entry name" value="STATOR ELEMENT OF FLAGELLAR MOTOR COMPLEX"/>
    <property type="match status" value="1"/>
</dbReference>
<dbReference type="Gene3D" id="3.30.1330.60">
    <property type="entry name" value="OmpA-like domain"/>
    <property type="match status" value="1"/>
</dbReference>
<evidence type="ECO:0000259" key="5">
    <source>
        <dbReference type="PROSITE" id="PS51123"/>
    </source>
</evidence>
<dbReference type="SUPFAM" id="SSF49452">
    <property type="entry name" value="Starch-binding domain-like"/>
    <property type="match status" value="2"/>
</dbReference>
<accession>A0A523UPR9</accession>
<proteinExistence type="predicted"/>
<dbReference type="EMBL" id="SOJN01000122">
    <property type="protein sequence ID" value="TET44538.1"/>
    <property type="molecule type" value="Genomic_DNA"/>
</dbReference>
<dbReference type="PROSITE" id="PS51123">
    <property type="entry name" value="OMPA_2"/>
    <property type="match status" value="1"/>
</dbReference>
<evidence type="ECO:0000256" key="2">
    <source>
        <dbReference type="ARBA" id="ARBA00023136"/>
    </source>
</evidence>
<dbReference type="InterPro" id="IPR006690">
    <property type="entry name" value="OMPA-like_CS"/>
</dbReference>
<dbReference type="Pfam" id="PF13620">
    <property type="entry name" value="CarboxypepD_reg"/>
    <property type="match status" value="1"/>
</dbReference>
<protein>
    <recommendedName>
        <fullName evidence="5">OmpA-like domain-containing protein</fullName>
    </recommendedName>
</protein>
<organism evidence="6 7">
    <name type="scientific">candidate division TA06 bacterium</name>
    <dbReference type="NCBI Taxonomy" id="2250710"/>
    <lineage>
        <taxon>Bacteria</taxon>
        <taxon>Bacteria division TA06</taxon>
    </lineage>
</organism>
<comment type="caution">
    <text evidence="6">The sequence shown here is derived from an EMBL/GenBank/DDBJ whole genome shotgun (WGS) entry which is preliminary data.</text>
</comment>
<dbReference type="CDD" id="cd07185">
    <property type="entry name" value="OmpA_C-like"/>
    <property type="match status" value="1"/>
</dbReference>
<dbReference type="SUPFAM" id="SSF103088">
    <property type="entry name" value="OmpA-like"/>
    <property type="match status" value="1"/>
</dbReference>
<gene>
    <name evidence="6" type="ORF">E3J62_10040</name>
</gene>
<dbReference type="Pfam" id="PF00691">
    <property type="entry name" value="OmpA"/>
    <property type="match status" value="1"/>
</dbReference>
<evidence type="ECO:0000256" key="4">
    <source>
        <dbReference type="PROSITE-ProRule" id="PRU00473"/>
    </source>
</evidence>
<feature type="domain" description="OmpA-like" evidence="5">
    <location>
        <begin position="516"/>
        <end position="632"/>
    </location>
</feature>
<keyword evidence="2 4" id="KW-0472">Membrane</keyword>
<evidence type="ECO:0000256" key="1">
    <source>
        <dbReference type="ARBA" id="ARBA00004442"/>
    </source>
</evidence>
<name>A0A523UPR9_UNCT6</name>
<comment type="subcellular location">
    <subcellularLocation>
        <location evidence="1">Cell outer membrane</location>
    </subcellularLocation>
</comment>
<sequence>MVTRGKVCLISGVLLVLLSAQFGFTAPSMYGPKGLFRVISADPEDMGSFSMNLHLFATQPSLDTGYVSSDTVDTFPAGATDGYGQAQLYISLSYAIFDIWSLYFGGHFIGDAVETENVSGRSRSPIGPYMGYDNRRSIGLGDMQVGTKLTWPLLSSESESKVFLGLDAFASFPTGTKRDTVLTQSGGDILENQGGVFRFFSSNGYDGGGRLLFTFRSPGETPVLFHANAGYIYRSFVPDMIANQLVAGFGTEVQIGYITPFIEITTEQWIHDSEEIYGNPPIRISPGLRFSTPVGLAFDLGGDFRVSSENTTPIDEESYVTTGVGTCPPWAIHFGLSNVYDFIVPPKAPETGTIAGKIYDKKTDKPLGATISFPGDTAVQSTTSNPSTGLYKITIEEGSYRIRVSKKGYRSKDVPVQVVPKKTALLDVALVRKVVAKGHVTGKVTDASSGKAVGANLSFPGTQLPKIASDLSTGIYKVTVPPGTYTLEVVADGYIPQALPVIVEKDRTFMQNFELLKKGGKITLRGITFDTGKATIKPISYPVLDRAVDLLRKNPKARVEVQGHTDSVGSDSYNMRLSQARANSVYKYLVDHGIDAARLTARGYGETSPIADNRTRAGRTQNRRIDFKILAQ</sequence>